<organism evidence="2 3">
    <name type="scientific">Synaphobranchus kaupii</name>
    <name type="common">Kaup's arrowtooth eel</name>
    <dbReference type="NCBI Taxonomy" id="118154"/>
    <lineage>
        <taxon>Eukaryota</taxon>
        <taxon>Metazoa</taxon>
        <taxon>Chordata</taxon>
        <taxon>Craniata</taxon>
        <taxon>Vertebrata</taxon>
        <taxon>Euteleostomi</taxon>
        <taxon>Actinopterygii</taxon>
        <taxon>Neopterygii</taxon>
        <taxon>Teleostei</taxon>
        <taxon>Anguilliformes</taxon>
        <taxon>Synaphobranchidae</taxon>
        <taxon>Synaphobranchus</taxon>
    </lineage>
</organism>
<gene>
    <name evidence="2" type="ORF">SKAU_G00402060</name>
</gene>
<comment type="caution">
    <text evidence="2">The sequence shown here is derived from an EMBL/GenBank/DDBJ whole genome shotgun (WGS) entry which is preliminary data.</text>
</comment>
<name>A0A9Q1E9B6_SYNKA</name>
<protein>
    <submittedName>
        <fullName evidence="2">Uncharacterized protein</fullName>
    </submittedName>
</protein>
<dbReference type="AlphaFoldDB" id="A0A9Q1E9B6"/>
<dbReference type="Proteomes" id="UP001152622">
    <property type="component" value="Chromosome 21"/>
</dbReference>
<dbReference type="EMBL" id="JAINUF010000021">
    <property type="protein sequence ID" value="KAJ8334567.1"/>
    <property type="molecule type" value="Genomic_DNA"/>
</dbReference>
<accession>A0A9Q1E9B6</accession>
<proteinExistence type="predicted"/>
<evidence type="ECO:0000256" key="1">
    <source>
        <dbReference type="SAM" id="MobiDB-lite"/>
    </source>
</evidence>
<reference evidence="2" key="1">
    <citation type="journal article" date="2023" name="Science">
        <title>Genome structures resolve the early diversification of teleost fishes.</title>
        <authorList>
            <person name="Parey E."/>
            <person name="Louis A."/>
            <person name="Montfort J."/>
            <person name="Bouchez O."/>
            <person name="Roques C."/>
            <person name="Iampietro C."/>
            <person name="Lluch J."/>
            <person name="Castinel A."/>
            <person name="Donnadieu C."/>
            <person name="Desvignes T."/>
            <person name="Floi Bucao C."/>
            <person name="Jouanno E."/>
            <person name="Wen M."/>
            <person name="Mejri S."/>
            <person name="Dirks R."/>
            <person name="Jansen H."/>
            <person name="Henkel C."/>
            <person name="Chen W.J."/>
            <person name="Zahm M."/>
            <person name="Cabau C."/>
            <person name="Klopp C."/>
            <person name="Thompson A.W."/>
            <person name="Robinson-Rechavi M."/>
            <person name="Braasch I."/>
            <person name="Lecointre G."/>
            <person name="Bobe J."/>
            <person name="Postlethwait J.H."/>
            <person name="Berthelot C."/>
            <person name="Roest Crollius H."/>
            <person name="Guiguen Y."/>
        </authorList>
    </citation>
    <scope>NUCLEOTIDE SEQUENCE</scope>
    <source>
        <strain evidence="2">WJC10195</strain>
    </source>
</reference>
<keyword evidence="3" id="KW-1185">Reference proteome</keyword>
<evidence type="ECO:0000313" key="3">
    <source>
        <dbReference type="Proteomes" id="UP001152622"/>
    </source>
</evidence>
<sequence length="170" mass="18017">MEAAEAAPDGPCAVGRSFERAGLPACVAGMKADALARPVRVSRRTPEEMSPHEATERAVNRESESSKGAVSTAGYCDLSVLRLRMAATFDLCQSSGPGLCHSARDRTESGPMAVNGGQYPFAPGLPLPVSELVNEPWTRALIDMRRVSESPSALLFSALLKFPCQASPVE</sequence>
<evidence type="ECO:0000313" key="2">
    <source>
        <dbReference type="EMBL" id="KAJ8334567.1"/>
    </source>
</evidence>
<feature type="compositionally biased region" description="Basic and acidic residues" evidence="1">
    <location>
        <begin position="44"/>
        <end position="65"/>
    </location>
</feature>
<feature type="region of interest" description="Disordered" evidence="1">
    <location>
        <begin position="41"/>
        <end position="66"/>
    </location>
</feature>